<organism evidence="11 12">
    <name type="scientific">Rhodovulum adriaticum</name>
    <name type="common">Rhodopseudomonas adriatica</name>
    <dbReference type="NCBI Taxonomy" id="35804"/>
    <lineage>
        <taxon>Bacteria</taxon>
        <taxon>Pseudomonadati</taxon>
        <taxon>Pseudomonadota</taxon>
        <taxon>Alphaproteobacteria</taxon>
        <taxon>Rhodobacterales</taxon>
        <taxon>Paracoccaceae</taxon>
        <taxon>Rhodovulum</taxon>
    </lineage>
</organism>
<comment type="caution">
    <text evidence="11">The sequence shown here is derived from an EMBL/GenBank/DDBJ whole genome shotgun (WGS) entry which is preliminary data.</text>
</comment>
<keyword evidence="5 11" id="KW-0548">Nucleotidyltransferase</keyword>
<dbReference type="Pfam" id="PF00483">
    <property type="entry name" value="NTP_transferase"/>
    <property type="match status" value="1"/>
</dbReference>
<gene>
    <name evidence="11" type="ORF">EV656_101528</name>
</gene>
<dbReference type="Gene3D" id="3.90.550.10">
    <property type="entry name" value="Spore Coat Polysaccharide Biosynthesis Protein SpsA, Chain A"/>
    <property type="match status" value="1"/>
</dbReference>
<feature type="domain" description="Nucleotidyl transferase" evidence="10">
    <location>
        <begin position="11"/>
        <end position="268"/>
    </location>
</feature>
<dbReference type="EMBL" id="SLXL01000001">
    <property type="protein sequence ID" value="TCP27619.1"/>
    <property type="molecule type" value="Genomic_DNA"/>
</dbReference>
<protein>
    <recommendedName>
        <fullName evidence="3">UTP--glucose-1-phosphate uridylyltransferase</fullName>
        <ecNumber evidence="2">2.7.7.9</ecNumber>
    </recommendedName>
    <alternativeName>
        <fullName evidence="6">Alpha-D-glucosyl-1-phosphate uridylyltransferase</fullName>
    </alternativeName>
    <alternativeName>
        <fullName evidence="7">UDP-glucose pyrophosphorylase</fullName>
    </alternativeName>
    <alternativeName>
        <fullName evidence="8">Uridine diphosphoglucose pyrophosphorylase</fullName>
    </alternativeName>
</protein>
<sequence length="295" mass="31507">MTRIRKAVFPVAGMGTRFLPATKSVPKEMLPLIDRPLIQYAVDEARAAGIEEFIFITATGKGALEDYFSTAAALERRLQDAGKHDALAALGPSRMPEGRLTFLRQDHPKGLGHAVSLARHLIGDEPFAVLLPDDVIRAGRPCLSQMAQAHAGTGGHMVATMEVPRHRTGAYGVLDVARLSGRLAHARGLVEKPHPDHAPSALAVIGRYILSPSIFDRLAEIPTGAGGELQLTDAIAADLPYRAVSGYRFEGERYDCGSVPGYLEATAAFALDRPDLADGFADFVAGRLAPQARAA</sequence>
<dbReference type="Proteomes" id="UP000295733">
    <property type="component" value="Unassembled WGS sequence"/>
</dbReference>
<dbReference type="InterPro" id="IPR005835">
    <property type="entry name" value="NTP_transferase_dom"/>
</dbReference>
<dbReference type="EC" id="2.7.7.9" evidence="2"/>
<evidence type="ECO:0000256" key="3">
    <source>
        <dbReference type="ARBA" id="ARBA00019048"/>
    </source>
</evidence>
<evidence type="ECO:0000256" key="2">
    <source>
        <dbReference type="ARBA" id="ARBA00012415"/>
    </source>
</evidence>
<evidence type="ECO:0000256" key="7">
    <source>
        <dbReference type="ARBA" id="ARBA00031959"/>
    </source>
</evidence>
<dbReference type="InterPro" id="IPR029044">
    <property type="entry name" value="Nucleotide-diphossugar_trans"/>
</dbReference>
<reference evidence="11 12" key="1">
    <citation type="submission" date="2019-03" db="EMBL/GenBank/DDBJ databases">
        <title>Genomic Encyclopedia of Type Strains, Phase IV (KMG-IV): sequencing the most valuable type-strain genomes for metagenomic binning, comparative biology and taxonomic classification.</title>
        <authorList>
            <person name="Goeker M."/>
        </authorList>
    </citation>
    <scope>NUCLEOTIDE SEQUENCE [LARGE SCALE GENOMIC DNA]</scope>
    <source>
        <strain evidence="11 12">DSM 2781</strain>
    </source>
</reference>
<evidence type="ECO:0000256" key="9">
    <source>
        <dbReference type="ARBA" id="ARBA00048128"/>
    </source>
</evidence>
<keyword evidence="12" id="KW-1185">Reference proteome</keyword>
<dbReference type="OrthoDB" id="9803306at2"/>
<evidence type="ECO:0000313" key="11">
    <source>
        <dbReference type="EMBL" id="TCP27619.1"/>
    </source>
</evidence>
<dbReference type="SUPFAM" id="SSF53448">
    <property type="entry name" value="Nucleotide-diphospho-sugar transferases"/>
    <property type="match status" value="1"/>
</dbReference>
<keyword evidence="4 11" id="KW-0808">Transferase</keyword>
<dbReference type="AlphaFoldDB" id="A0A4R2NZ78"/>
<proteinExistence type="inferred from homology"/>
<name>A0A4R2NZ78_RHOAD</name>
<dbReference type="PANTHER" id="PTHR43197">
    <property type="entry name" value="UTP--GLUCOSE-1-PHOSPHATE URIDYLYLTRANSFERASE"/>
    <property type="match status" value="1"/>
</dbReference>
<dbReference type="PANTHER" id="PTHR43197:SF1">
    <property type="entry name" value="UTP--GLUCOSE-1-PHOSPHATE URIDYLYLTRANSFERASE"/>
    <property type="match status" value="1"/>
</dbReference>
<dbReference type="CDD" id="cd02541">
    <property type="entry name" value="UGPase_prokaryotic"/>
    <property type="match status" value="1"/>
</dbReference>
<dbReference type="InterPro" id="IPR005771">
    <property type="entry name" value="GalU_uridylyltTrfase_bac/arc"/>
</dbReference>
<evidence type="ECO:0000256" key="1">
    <source>
        <dbReference type="ARBA" id="ARBA00006890"/>
    </source>
</evidence>
<comment type="catalytic activity">
    <reaction evidence="9">
        <text>alpha-D-glucose 1-phosphate + UTP + H(+) = UDP-alpha-D-glucose + diphosphate</text>
        <dbReference type="Rhea" id="RHEA:19889"/>
        <dbReference type="ChEBI" id="CHEBI:15378"/>
        <dbReference type="ChEBI" id="CHEBI:33019"/>
        <dbReference type="ChEBI" id="CHEBI:46398"/>
        <dbReference type="ChEBI" id="CHEBI:58601"/>
        <dbReference type="ChEBI" id="CHEBI:58885"/>
        <dbReference type="EC" id="2.7.7.9"/>
    </reaction>
</comment>
<evidence type="ECO:0000256" key="6">
    <source>
        <dbReference type="ARBA" id="ARBA00031455"/>
    </source>
</evidence>
<dbReference type="GO" id="GO:0003983">
    <property type="term" value="F:UTP:glucose-1-phosphate uridylyltransferase activity"/>
    <property type="evidence" value="ECO:0007669"/>
    <property type="project" value="UniProtKB-EC"/>
</dbReference>
<evidence type="ECO:0000313" key="12">
    <source>
        <dbReference type="Proteomes" id="UP000295733"/>
    </source>
</evidence>
<comment type="similarity">
    <text evidence="1">Belongs to the UDPGP type 2 family.</text>
</comment>
<dbReference type="GO" id="GO:0006011">
    <property type="term" value="P:UDP-alpha-D-glucose metabolic process"/>
    <property type="evidence" value="ECO:0007669"/>
    <property type="project" value="InterPro"/>
</dbReference>
<dbReference type="RefSeq" id="WP_132599144.1">
    <property type="nucleotide sequence ID" value="NZ_NRRP01000004.1"/>
</dbReference>
<evidence type="ECO:0000256" key="5">
    <source>
        <dbReference type="ARBA" id="ARBA00022695"/>
    </source>
</evidence>
<evidence type="ECO:0000259" key="10">
    <source>
        <dbReference type="Pfam" id="PF00483"/>
    </source>
</evidence>
<accession>A0A4R2NZ78</accession>
<evidence type="ECO:0000256" key="8">
    <source>
        <dbReference type="ARBA" id="ARBA00032341"/>
    </source>
</evidence>
<evidence type="ECO:0000256" key="4">
    <source>
        <dbReference type="ARBA" id="ARBA00022679"/>
    </source>
</evidence>